<keyword evidence="3" id="KW-1185">Reference proteome</keyword>
<dbReference type="EMBL" id="JATAAI010000040">
    <property type="protein sequence ID" value="KAK1734219.1"/>
    <property type="molecule type" value="Genomic_DNA"/>
</dbReference>
<accession>A0AAD9D5Y7</accession>
<organism evidence="2 3">
    <name type="scientific">Skeletonema marinoi</name>
    <dbReference type="NCBI Taxonomy" id="267567"/>
    <lineage>
        <taxon>Eukaryota</taxon>
        <taxon>Sar</taxon>
        <taxon>Stramenopiles</taxon>
        <taxon>Ochrophyta</taxon>
        <taxon>Bacillariophyta</taxon>
        <taxon>Coscinodiscophyceae</taxon>
        <taxon>Thalassiosirophycidae</taxon>
        <taxon>Thalassiosirales</taxon>
        <taxon>Skeletonemataceae</taxon>
        <taxon>Skeletonema</taxon>
        <taxon>Skeletonema marinoi-dohrnii complex</taxon>
    </lineage>
</organism>
<gene>
    <name evidence="2" type="ORF">QTG54_014986</name>
</gene>
<dbReference type="InterPro" id="IPR005046">
    <property type="entry name" value="DUF285"/>
</dbReference>
<name>A0AAD9D5Y7_9STRA</name>
<dbReference type="AlphaFoldDB" id="A0AAD9D5Y7"/>
<protein>
    <submittedName>
        <fullName evidence="2">Uncharacterized protein</fullName>
    </submittedName>
</protein>
<feature type="region of interest" description="Disordered" evidence="1">
    <location>
        <begin position="1"/>
        <end position="50"/>
    </location>
</feature>
<reference evidence="2" key="1">
    <citation type="submission" date="2023-06" db="EMBL/GenBank/DDBJ databases">
        <title>Survivors Of The Sea: Transcriptome response of Skeletonema marinoi to long-term dormancy.</title>
        <authorList>
            <person name="Pinder M.I.M."/>
            <person name="Kourtchenko O."/>
            <person name="Robertson E.K."/>
            <person name="Larsson T."/>
            <person name="Maumus F."/>
            <person name="Osuna-Cruz C.M."/>
            <person name="Vancaester E."/>
            <person name="Stenow R."/>
            <person name="Vandepoele K."/>
            <person name="Ploug H."/>
            <person name="Bruchert V."/>
            <person name="Godhe A."/>
            <person name="Topel M."/>
        </authorList>
    </citation>
    <scope>NUCLEOTIDE SEQUENCE</scope>
    <source>
        <strain evidence="2">R05AC</strain>
    </source>
</reference>
<dbReference type="Proteomes" id="UP001224775">
    <property type="component" value="Unassembled WGS sequence"/>
</dbReference>
<comment type="caution">
    <text evidence="2">The sequence shown here is derived from an EMBL/GenBank/DDBJ whole genome shotgun (WGS) entry which is preliminary data.</text>
</comment>
<dbReference type="Pfam" id="PF03382">
    <property type="entry name" value="DUF285"/>
    <property type="match status" value="1"/>
</dbReference>
<sequence>MEQIEDENDAAARPLNSAEFEDKSKLKIELEDKSTDEDDGPPLPQDISGWNVSQVTDMNRMFWGASSFN</sequence>
<evidence type="ECO:0000313" key="2">
    <source>
        <dbReference type="EMBL" id="KAK1734219.1"/>
    </source>
</evidence>
<evidence type="ECO:0000313" key="3">
    <source>
        <dbReference type="Proteomes" id="UP001224775"/>
    </source>
</evidence>
<evidence type="ECO:0000256" key="1">
    <source>
        <dbReference type="SAM" id="MobiDB-lite"/>
    </source>
</evidence>
<proteinExistence type="predicted"/>
<feature type="compositionally biased region" description="Basic and acidic residues" evidence="1">
    <location>
        <begin position="20"/>
        <end position="33"/>
    </location>
</feature>